<dbReference type="Proteomes" id="UP000199400">
    <property type="component" value="Unassembled WGS sequence"/>
</dbReference>
<proteinExistence type="predicted"/>
<evidence type="ECO:0000313" key="2">
    <source>
        <dbReference type="Proteomes" id="UP000199400"/>
    </source>
</evidence>
<dbReference type="AlphaFoldDB" id="A0A1I2EZB0"/>
<evidence type="ECO:0000313" key="1">
    <source>
        <dbReference type="EMBL" id="SFE97621.1"/>
    </source>
</evidence>
<organism evidence="1 2">
    <name type="scientific">Nannocystis exedens</name>
    <dbReference type="NCBI Taxonomy" id="54"/>
    <lineage>
        <taxon>Bacteria</taxon>
        <taxon>Pseudomonadati</taxon>
        <taxon>Myxococcota</taxon>
        <taxon>Polyangia</taxon>
        <taxon>Nannocystales</taxon>
        <taxon>Nannocystaceae</taxon>
        <taxon>Nannocystis</taxon>
    </lineage>
</organism>
<accession>A0A1I2EZB0</accession>
<dbReference type="RefSeq" id="WP_096327732.1">
    <property type="nucleotide sequence ID" value="NZ_FOMX01000024.1"/>
</dbReference>
<gene>
    <name evidence="1" type="ORF">SAMN02745121_06320</name>
</gene>
<reference evidence="2" key="1">
    <citation type="submission" date="2016-10" db="EMBL/GenBank/DDBJ databases">
        <authorList>
            <person name="Varghese N."/>
            <person name="Submissions S."/>
        </authorList>
    </citation>
    <scope>NUCLEOTIDE SEQUENCE [LARGE SCALE GENOMIC DNA]</scope>
    <source>
        <strain evidence="2">ATCC 25963</strain>
    </source>
</reference>
<keyword evidence="2" id="KW-1185">Reference proteome</keyword>
<dbReference type="EMBL" id="FOMX01000024">
    <property type="protein sequence ID" value="SFE97621.1"/>
    <property type="molecule type" value="Genomic_DNA"/>
</dbReference>
<name>A0A1I2EZB0_9BACT</name>
<protein>
    <submittedName>
        <fullName evidence="1">Uncharacterized protein</fullName>
    </submittedName>
</protein>
<sequence>MALVMQGRENNMRSKVWTLDALPPEAITVLDAFNRLVLEAYASPVRVVTGAARWLASNFSAREPLRLEFTLHSKGTETIAIQDPMAPQPLESLLQLMVARVILPPGRAPRATAANIMPTSLSRLDLPRGSAVQPGQSLALAPGEEVRFGVTCSMYLSPGEYQAVLLLNTGGGPSSSKEHFSGILALELPQILIVH</sequence>